<keyword evidence="3" id="KW-0378">Hydrolase</keyword>
<dbReference type="InterPro" id="IPR010497">
    <property type="entry name" value="Epoxide_hydro_N"/>
</dbReference>
<dbReference type="InterPro" id="IPR016292">
    <property type="entry name" value="Epoxide_hydrolase"/>
</dbReference>
<dbReference type="InterPro" id="IPR029058">
    <property type="entry name" value="AB_hydrolase_fold"/>
</dbReference>
<comment type="caution">
    <text evidence="5">The sequence shown here is derived from an EMBL/GenBank/DDBJ whole genome shotgun (WGS) entry which is preliminary data.</text>
</comment>
<evidence type="ECO:0000256" key="2">
    <source>
        <dbReference type="ARBA" id="ARBA00022797"/>
    </source>
</evidence>
<dbReference type="EMBL" id="JAKJXP020000116">
    <property type="protein sequence ID" value="KAK7744746.1"/>
    <property type="molecule type" value="Genomic_DNA"/>
</dbReference>
<dbReference type="PANTHER" id="PTHR21661:SF35">
    <property type="entry name" value="EPOXIDE HYDROLASE"/>
    <property type="match status" value="1"/>
</dbReference>
<dbReference type="Gene3D" id="3.40.50.1820">
    <property type="entry name" value="alpha/beta hydrolase"/>
    <property type="match status" value="2"/>
</dbReference>
<evidence type="ECO:0000313" key="6">
    <source>
        <dbReference type="Proteomes" id="UP001320420"/>
    </source>
</evidence>
<proteinExistence type="inferred from homology"/>
<evidence type="ECO:0000259" key="4">
    <source>
        <dbReference type="Pfam" id="PF06441"/>
    </source>
</evidence>
<dbReference type="GO" id="GO:0004301">
    <property type="term" value="F:epoxide hydrolase activity"/>
    <property type="evidence" value="ECO:0007669"/>
    <property type="project" value="TreeGrafter"/>
</dbReference>
<dbReference type="Proteomes" id="UP001320420">
    <property type="component" value="Unassembled WGS sequence"/>
</dbReference>
<accession>A0AAN9UBB1</accession>
<evidence type="ECO:0000256" key="1">
    <source>
        <dbReference type="ARBA" id="ARBA00010088"/>
    </source>
</evidence>
<gene>
    <name evidence="5" type="ORF">SLS62_010048</name>
</gene>
<comment type="similarity">
    <text evidence="1">Belongs to the peptidase S33 family.</text>
</comment>
<dbReference type="AlphaFoldDB" id="A0AAN9UBB1"/>
<organism evidence="5 6">
    <name type="scientific">Diatrype stigma</name>
    <dbReference type="NCBI Taxonomy" id="117547"/>
    <lineage>
        <taxon>Eukaryota</taxon>
        <taxon>Fungi</taxon>
        <taxon>Dikarya</taxon>
        <taxon>Ascomycota</taxon>
        <taxon>Pezizomycotina</taxon>
        <taxon>Sordariomycetes</taxon>
        <taxon>Xylariomycetidae</taxon>
        <taxon>Xylariales</taxon>
        <taxon>Diatrypaceae</taxon>
        <taxon>Diatrype</taxon>
    </lineage>
</organism>
<keyword evidence="6" id="KW-1185">Reference proteome</keyword>
<dbReference type="PANTHER" id="PTHR21661">
    <property type="entry name" value="EPOXIDE HYDROLASE 1-RELATED"/>
    <property type="match status" value="1"/>
</dbReference>
<sequence length="311" mass="35025">MATGITPFNIAFSPADVEDLNQRLQSARIPELIDETPWERGPPAQDIRRITNHWRSAFDWSSFQEKLNRLPNFEATVSVDGFGDCNVHFLHQKSSVSTAMPLLLIHGSLHLNLVIAMPPPITSPFAFLRFLTTHFLNLYTPQEASGLQQAQNYQTSGNGYLEIQKQRPSTIGIALEDSPVALLTWIYDKLVSWTDSYPWTDDEICEWVSIYWFSRAGPAASAVIYHDAFKGGPEPINTIVYTPGTKVGFSHFPKEISRTPNLWNRQIGDVVFEREHEHGGHFAAWEQPEALVNDLREMLVPGGAAYGAFKK</sequence>
<dbReference type="Pfam" id="PF06441">
    <property type="entry name" value="EHN"/>
    <property type="match status" value="1"/>
</dbReference>
<feature type="domain" description="Epoxide hydrolase N-terminal" evidence="4">
    <location>
        <begin position="5"/>
        <end position="107"/>
    </location>
</feature>
<name>A0AAN9UBB1_9PEZI</name>
<dbReference type="PIRSF" id="PIRSF001112">
    <property type="entry name" value="Epoxide_hydrolase"/>
    <property type="match status" value="1"/>
</dbReference>
<dbReference type="GO" id="GO:0097176">
    <property type="term" value="P:epoxide metabolic process"/>
    <property type="evidence" value="ECO:0007669"/>
    <property type="project" value="TreeGrafter"/>
</dbReference>
<reference evidence="5 6" key="1">
    <citation type="submission" date="2024-02" db="EMBL/GenBank/DDBJ databases">
        <title>De novo assembly and annotation of 12 fungi associated with fruit tree decline syndrome in Ontario, Canada.</title>
        <authorList>
            <person name="Sulman M."/>
            <person name="Ellouze W."/>
            <person name="Ilyukhin E."/>
        </authorList>
    </citation>
    <scope>NUCLEOTIDE SEQUENCE [LARGE SCALE GENOMIC DNA]</scope>
    <source>
        <strain evidence="5 6">M11/M66-122</strain>
    </source>
</reference>
<keyword evidence="2" id="KW-0058">Aromatic hydrocarbons catabolism</keyword>
<dbReference type="SUPFAM" id="SSF53474">
    <property type="entry name" value="alpha/beta-Hydrolases"/>
    <property type="match status" value="2"/>
</dbReference>
<protein>
    <recommendedName>
        <fullName evidence="4">Epoxide hydrolase N-terminal domain-containing protein</fullName>
    </recommendedName>
</protein>
<evidence type="ECO:0000313" key="5">
    <source>
        <dbReference type="EMBL" id="KAK7744746.1"/>
    </source>
</evidence>
<evidence type="ECO:0000256" key="3">
    <source>
        <dbReference type="ARBA" id="ARBA00022801"/>
    </source>
</evidence>